<proteinExistence type="predicted"/>
<dbReference type="AlphaFoldDB" id="A0A7J4ISF6"/>
<gene>
    <name evidence="2" type="ORF">HA237_03640</name>
</gene>
<dbReference type="InterPro" id="IPR029060">
    <property type="entry name" value="PIN-like_dom_sf"/>
</dbReference>
<dbReference type="EMBL" id="DUFG01000017">
    <property type="protein sequence ID" value="HIH08438.1"/>
    <property type="molecule type" value="Genomic_DNA"/>
</dbReference>
<name>A0A7J4ISF6_9ARCH</name>
<accession>A0A7J4ISF6</accession>
<sequence>MAEEFLRVLLDTNIYGLICELSDARKTVFQIAEHSTVCGSRVVRQELRNIPKKVIRGRAKLRNQALEFYDVLVAEKRNYSVTDFVRVLALEYNSMYKGSKSWSELENDFLIVATASIHSINVVVSNDERTMTSKEAVEAYYFANQKFELKTPDFIKFEEYKKMVFK</sequence>
<dbReference type="Pfam" id="PF01850">
    <property type="entry name" value="PIN"/>
    <property type="match status" value="1"/>
</dbReference>
<feature type="domain" description="PIN" evidence="1">
    <location>
        <begin position="8"/>
        <end position="129"/>
    </location>
</feature>
<dbReference type="InterPro" id="IPR002716">
    <property type="entry name" value="PIN_dom"/>
</dbReference>
<evidence type="ECO:0000259" key="1">
    <source>
        <dbReference type="Pfam" id="PF01850"/>
    </source>
</evidence>
<evidence type="ECO:0000313" key="3">
    <source>
        <dbReference type="Proteomes" id="UP000577419"/>
    </source>
</evidence>
<protein>
    <submittedName>
        <fullName evidence="2">PIN domain-containing protein</fullName>
    </submittedName>
</protein>
<comment type="caution">
    <text evidence="2">The sequence shown here is derived from an EMBL/GenBank/DDBJ whole genome shotgun (WGS) entry which is preliminary data.</text>
</comment>
<reference evidence="3" key="1">
    <citation type="journal article" date="2020" name="bioRxiv">
        <title>A rank-normalized archaeal taxonomy based on genome phylogeny resolves widespread incomplete and uneven classifications.</title>
        <authorList>
            <person name="Rinke C."/>
            <person name="Chuvochina M."/>
            <person name="Mussig A.J."/>
            <person name="Chaumeil P.-A."/>
            <person name="Waite D.W."/>
            <person name="Whitman W.B."/>
            <person name="Parks D.H."/>
            <person name="Hugenholtz P."/>
        </authorList>
    </citation>
    <scope>NUCLEOTIDE SEQUENCE [LARGE SCALE GENOMIC DNA]</scope>
</reference>
<organism evidence="2 3">
    <name type="scientific">Candidatus Iainarchaeum sp</name>
    <dbReference type="NCBI Taxonomy" id="3101447"/>
    <lineage>
        <taxon>Archaea</taxon>
        <taxon>Candidatus Iainarchaeota</taxon>
        <taxon>Candidatus Iainarchaeia</taxon>
        <taxon>Candidatus Iainarchaeales</taxon>
        <taxon>Candidatus Iainarchaeaceae</taxon>
        <taxon>Candidatus Iainarchaeum</taxon>
    </lineage>
</organism>
<dbReference type="Gene3D" id="3.40.50.1010">
    <property type="entry name" value="5'-nuclease"/>
    <property type="match status" value="1"/>
</dbReference>
<dbReference type="SUPFAM" id="SSF88723">
    <property type="entry name" value="PIN domain-like"/>
    <property type="match status" value="1"/>
</dbReference>
<evidence type="ECO:0000313" key="2">
    <source>
        <dbReference type="EMBL" id="HIH08438.1"/>
    </source>
</evidence>
<dbReference type="Proteomes" id="UP000577419">
    <property type="component" value="Unassembled WGS sequence"/>
</dbReference>